<reference evidence="1 3" key="1">
    <citation type="journal article" date="2018" name="ACS Chem. Biol.">
        <title>Ketoreductase domain dysfunction expands chemodiversity: malyngamide biosynthesis in the cyanobacterium Okeania hirsuta.</title>
        <authorList>
            <person name="Moss N.A."/>
            <person name="Leao T."/>
            <person name="Rankin M."/>
            <person name="McCullough T.M."/>
            <person name="Qu P."/>
            <person name="Korobeynikov A."/>
            <person name="Smith J.L."/>
            <person name="Gerwick L."/>
            <person name="Gerwick W.H."/>
        </authorList>
    </citation>
    <scope>NUCLEOTIDE SEQUENCE [LARGE SCALE GENOMIC DNA]</scope>
    <source>
        <strain evidence="1 3">PAB10Feb10-1</strain>
    </source>
</reference>
<keyword evidence="3" id="KW-1185">Reference proteome</keyword>
<comment type="caution">
    <text evidence="1">The sequence shown here is derived from an EMBL/GenBank/DDBJ whole genome shotgun (WGS) entry which is preliminary data.</text>
</comment>
<dbReference type="Proteomes" id="UP000269154">
    <property type="component" value="Unassembled WGS sequence"/>
</dbReference>
<evidence type="ECO:0008006" key="4">
    <source>
        <dbReference type="Google" id="ProtNLM"/>
    </source>
</evidence>
<dbReference type="SUPFAM" id="SSF50494">
    <property type="entry name" value="Trypsin-like serine proteases"/>
    <property type="match status" value="1"/>
</dbReference>
<sequence length="80" mass="8848">MTFQWTSAIVRIRQPNKNVVGAGFLVSNRHIITCAHVVNAALGKQLNTLDLPDRAIYLDVPLVASGNILKARVVRWKAVK</sequence>
<dbReference type="RefSeq" id="WP_124144548.1">
    <property type="nucleotide sequence ID" value="NZ_CAWOKI010000025.1"/>
</dbReference>
<evidence type="ECO:0000313" key="3">
    <source>
        <dbReference type="Proteomes" id="UP000269154"/>
    </source>
</evidence>
<dbReference type="OrthoDB" id="8479370at2"/>
<name>A0A3N6P9J2_9CYAN</name>
<proteinExistence type="predicted"/>
<protein>
    <recommendedName>
        <fullName evidence="4">Serine protease</fullName>
    </recommendedName>
</protein>
<accession>A0A3N6P9J2</accession>
<dbReference type="EMBL" id="RCBY01000526">
    <property type="protein sequence ID" value="RQH16951.1"/>
    <property type="molecule type" value="Genomic_DNA"/>
</dbReference>
<dbReference type="InterPro" id="IPR043504">
    <property type="entry name" value="Peptidase_S1_PA_chymotrypsin"/>
</dbReference>
<dbReference type="EMBL" id="RCBY01000027">
    <property type="protein sequence ID" value="RQH49088.1"/>
    <property type="molecule type" value="Genomic_DNA"/>
</dbReference>
<organism evidence="1 3">
    <name type="scientific">Okeania hirsuta</name>
    <dbReference type="NCBI Taxonomy" id="1458930"/>
    <lineage>
        <taxon>Bacteria</taxon>
        <taxon>Bacillati</taxon>
        <taxon>Cyanobacteriota</taxon>
        <taxon>Cyanophyceae</taxon>
        <taxon>Oscillatoriophycideae</taxon>
        <taxon>Oscillatoriales</taxon>
        <taxon>Microcoleaceae</taxon>
        <taxon>Okeania</taxon>
    </lineage>
</organism>
<evidence type="ECO:0000313" key="1">
    <source>
        <dbReference type="EMBL" id="RQH16951.1"/>
    </source>
</evidence>
<evidence type="ECO:0000313" key="2">
    <source>
        <dbReference type="EMBL" id="RQH49088.1"/>
    </source>
</evidence>
<dbReference type="Gene3D" id="2.40.10.10">
    <property type="entry name" value="Trypsin-like serine proteases"/>
    <property type="match status" value="1"/>
</dbReference>
<dbReference type="AlphaFoldDB" id="A0A3N6P9J2"/>
<dbReference type="InterPro" id="IPR009003">
    <property type="entry name" value="Peptidase_S1_PA"/>
</dbReference>
<gene>
    <name evidence="2" type="ORF">D5R40_07255</name>
    <name evidence="1" type="ORF">D5R40_33595</name>
</gene>